<dbReference type="AlphaFoldDB" id="A0A0V1KIU0"/>
<organism evidence="1 2">
    <name type="scientific">Trichinella nativa</name>
    <dbReference type="NCBI Taxonomy" id="6335"/>
    <lineage>
        <taxon>Eukaryota</taxon>
        <taxon>Metazoa</taxon>
        <taxon>Ecdysozoa</taxon>
        <taxon>Nematoda</taxon>
        <taxon>Enoplea</taxon>
        <taxon>Dorylaimia</taxon>
        <taxon>Trichinellida</taxon>
        <taxon>Trichinellidae</taxon>
        <taxon>Trichinella</taxon>
    </lineage>
</organism>
<feature type="non-terminal residue" evidence="1">
    <location>
        <position position="50"/>
    </location>
</feature>
<keyword evidence="2" id="KW-1185">Reference proteome</keyword>
<name>A0A0V1KIU0_9BILA</name>
<feature type="non-terminal residue" evidence="1">
    <location>
        <position position="1"/>
    </location>
</feature>
<dbReference type="Proteomes" id="UP000054721">
    <property type="component" value="Unassembled WGS sequence"/>
</dbReference>
<evidence type="ECO:0000313" key="1">
    <source>
        <dbReference type="EMBL" id="KRZ47179.1"/>
    </source>
</evidence>
<proteinExistence type="predicted"/>
<reference evidence="1 2" key="1">
    <citation type="submission" date="2015-05" db="EMBL/GenBank/DDBJ databases">
        <title>Evolution of Trichinella species and genotypes.</title>
        <authorList>
            <person name="Korhonen P.K."/>
            <person name="Edoardo P."/>
            <person name="Giuseppe L.R."/>
            <person name="Gasser R.B."/>
        </authorList>
    </citation>
    <scope>NUCLEOTIDE SEQUENCE [LARGE SCALE GENOMIC DNA]</scope>
    <source>
        <strain evidence="1">ISS10</strain>
    </source>
</reference>
<protein>
    <submittedName>
        <fullName evidence="1">Uncharacterized protein</fullName>
    </submittedName>
</protein>
<accession>A0A0V1KIU0</accession>
<comment type="caution">
    <text evidence="1">The sequence shown here is derived from an EMBL/GenBank/DDBJ whole genome shotgun (WGS) entry which is preliminary data.</text>
</comment>
<evidence type="ECO:0000313" key="2">
    <source>
        <dbReference type="Proteomes" id="UP000054721"/>
    </source>
</evidence>
<gene>
    <name evidence="1" type="ORF">T02_9865</name>
</gene>
<sequence length="50" mass="5703">LSISCHIPGPTVFVSHFPHFSVFSSEPEPTYTCFLPYFTSYCFHRHTPGP</sequence>
<dbReference type="EMBL" id="JYDW01001226">
    <property type="protein sequence ID" value="KRZ47179.1"/>
    <property type="molecule type" value="Genomic_DNA"/>
</dbReference>